<dbReference type="EMBL" id="CZBM01000020">
    <property type="protein sequence ID" value="CUQ53227.1"/>
    <property type="molecule type" value="Genomic_DNA"/>
</dbReference>
<dbReference type="Proteomes" id="UP000450599">
    <property type="component" value="Unassembled WGS sequence"/>
</dbReference>
<evidence type="ECO:0000259" key="1">
    <source>
        <dbReference type="Pfam" id="PF04765"/>
    </source>
</evidence>
<name>A0A174XA20_PARDI</name>
<dbReference type="Proteomes" id="UP000095332">
    <property type="component" value="Unassembled WGS sequence"/>
</dbReference>
<dbReference type="InterPro" id="IPR048354">
    <property type="entry name" value="TOD1_MUCI70_glycTrfase_dom"/>
</dbReference>
<organism evidence="2 5">
    <name type="scientific">Parabacteroides distasonis</name>
    <dbReference type="NCBI Taxonomy" id="823"/>
    <lineage>
        <taxon>Bacteria</taxon>
        <taxon>Pseudomonadati</taxon>
        <taxon>Bacteroidota</taxon>
        <taxon>Bacteroidia</taxon>
        <taxon>Bacteroidales</taxon>
        <taxon>Tannerellaceae</taxon>
        <taxon>Parabacteroides</taxon>
    </lineage>
</organism>
<dbReference type="AlphaFoldDB" id="A0A174XA20"/>
<evidence type="ECO:0000313" key="3">
    <source>
        <dbReference type="EMBL" id="MRY86345.1"/>
    </source>
</evidence>
<proteinExistence type="predicted"/>
<reference evidence="2 5" key="1">
    <citation type="submission" date="2015-09" db="EMBL/GenBank/DDBJ databases">
        <authorList>
            <consortium name="Pathogen Informatics"/>
        </authorList>
    </citation>
    <scope>NUCLEOTIDE SEQUENCE [LARGE SCALE GENOMIC DNA]</scope>
    <source>
        <strain evidence="2 5">2789STDY5834948</strain>
    </source>
</reference>
<dbReference type="EMBL" id="WKMW01000023">
    <property type="protein sequence ID" value="MRY86345.1"/>
    <property type="molecule type" value="Genomic_DNA"/>
</dbReference>
<feature type="domain" description="TOD1/MUCI70 glycosyltransferase-like" evidence="1">
    <location>
        <begin position="99"/>
        <end position="289"/>
    </location>
</feature>
<gene>
    <name evidence="2" type="ORF">ERS852560_03861</name>
    <name evidence="4" type="ORF">GKD54_18955</name>
    <name evidence="3" type="ORF">GKD58_19195</name>
</gene>
<evidence type="ECO:0000313" key="5">
    <source>
        <dbReference type="Proteomes" id="UP000095332"/>
    </source>
</evidence>
<dbReference type="Proteomes" id="UP000471216">
    <property type="component" value="Unassembled WGS sequence"/>
</dbReference>
<evidence type="ECO:0000313" key="2">
    <source>
        <dbReference type="EMBL" id="CUQ53227.1"/>
    </source>
</evidence>
<reference evidence="6 7" key="2">
    <citation type="journal article" date="2019" name="Nat. Med.">
        <title>A library of human gut bacterial isolates paired with longitudinal multiomics data enables mechanistic microbiome research.</title>
        <authorList>
            <person name="Poyet M."/>
            <person name="Groussin M."/>
            <person name="Gibbons S.M."/>
            <person name="Avila-Pacheco J."/>
            <person name="Jiang X."/>
            <person name="Kearney S.M."/>
            <person name="Perrotta A.R."/>
            <person name="Berdy B."/>
            <person name="Zhao S."/>
            <person name="Lieberman T.D."/>
            <person name="Swanson P.K."/>
            <person name="Smith M."/>
            <person name="Roesemann S."/>
            <person name="Alexander J.E."/>
            <person name="Rich S.A."/>
            <person name="Livny J."/>
            <person name="Vlamakis H."/>
            <person name="Clish C."/>
            <person name="Bullock K."/>
            <person name="Deik A."/>
            <person name="Scott J."/>
            <person name="Pierce K.A."/>
            <person name="Xavier R.J."/>
            <person name="Alm E.J."/>
        </authorList>
    </citation>
    <scope>NUCLEOTIDE SEQUENCE [LARGE SCALE GENOMIC DNA]</scope>
    <source>
        <strain evidence="4 7">BIOML-A10</strain>
        <strain evidence="3 6">BIOML-A11</strain>
    </source>
</reference>
<dbReference type="Pfam" id="PF04765">
    <property type="entry name" value="TOD1_MUCI70"/>
    <property type="match status" value="1"/>
</dbReference>
<evidence type="ECO:0000313" key="4">
    <source>
        <dbReference type="EMBL" id="MRZ08243.1"/>
    </source>
</evidence>
<sequence>MQESKESINLMRLNCERIKLLNSKIYKDGKSKISFKRCGGFLRSRYNKLGVKGLFRSLYMFVKCKFGIMPIHDSHCFVPLENVIVEDFMVENYRYVGRGVVYTAIYGKYDTLKEPLFINDNLDYYVFTDQNVPKESVWKKFDISCFSELKNLNYYHLSKYIKLFPYKFFSKYDFSIWVDGNIQLIADTYPLAIMAEGSAMATYEHPSRNCIFTERNFILYYNRAPKSKLDRQIDDYVKSGFPKHFGIREFSIIYRNHQNDECKEIMEEWWRHINAYTMRDQLSLPFVLWSRGKNIDYVKSLGGNWRNNPRFMCYEHSRFEIYKK</sequence>
<protein>
    <submittedName>
        <fullName evidence="3">DUF616 domain-containing protein</fullName>
    </submittedName>
    <submittedName>
        <fullName evidence="2">Protein of uncharacterized function (DUF616)</fullName>
    </submittedName>
</protein>
<accession>A0A174XA20</accession>
<evidence type="ECO:0000313" key="6">
    <source>
        <dbReference type="Proteomes" id="UP000450599"/>
    </source>
</evidence>
<dbReference type="RefSeq" id="WP_057329404.1">
    <property type="nucleotide sequence ID" value="NZ_CZBM01000020.1"/>
</dbReference>
<dbReference type="InterPro" id="IPR006852">
    <property type="entry name" value="TOD1_MUCI70"/>
</dbReference>
<dbReference type="EMBL" id="WKMX01000021">
    <property type="protein sequence ID" value="MRZ08243.1"/>
    <property type="molecule type" value="Genomic_DNA"/>
</dbReference>
<evidence type="ECO:0000313" key="7">
    <source>
        <dbReference type="Proteomes" id="UP000471216"/>
    </source>
</evidence>
<dbReference type="PANTHER" id="PTHR12956">
    <property type="entry name" value="ALKALINE CERAMIDASE-RELATED"/>
    <property type="match status" value="1"/>
</dbReference>